<reference evidence="4 5" key="1">
    <citation type="submission" date="2019-03" db="EMBL/GenBank/DDBJ databases">
        <authorList>
            <person name="He R.-H."/>
        </authorList>
    </citation>
    <scope>NUCLEOTIDE SEQUENCE [LARGE SCALE GENOMIC DNA]</scope>
    <source>
        <strain evidence="5">SH 714</strain>
    </source>
</reference>
<dbReference type="EMBL" id="SOPW01000005">
    <property type="protein sequence ID" value="TFB22906.1"/>
    <property type="molecule type" value="Genomic_DNA"/>
</dbReference>
<protein>
    <submittedName>
        <fullName evidence="4">GNAT family N-acetyltransferase</fullName>
    </submittedName>
</protein>
<dbReference type="CDD" id="cd04301">
    <property type="entry name" value="NAT_SF"/>
    <property type="match status" value="1"/>
</dbReference>
<dbReference type="AlphaFoldDB" id="A0A4Y8IQF7"/>
<evidence type="ECO:0000256" key="1">
    <source>
        <dbReference type="ARBA" id="ARBA00022679"/>
    </source>
</evidence>
<comment type="caution">
    <text evidence="4">The sequence shown here is derived from an EMBL/GenBank/DDBJ whole genome shotgun (WGS) entry which is preliminary data.</text>
</comment>
<dbReference type="PROSITE" id="PS51186">
    <property type="entry name" value="GNAT"/>
    <property type="match status" value="1"/>
</dbReference>
<proteinExistence type="predicted"/>
<dbReference type="InterPro" id="IPR016181">
    <property type="entry name" value="Acyl_CoA_acyltransferase"/>
</dbReference>
<dbReference type="PANTHER" id="PTHR43877">
    <property type="entry name" value="AMINOALKYLPHOSPHONATE N-ACETYLTRANSFERASE-RELATED-RELATED"/>
    <property type="match status" value="1"/>
</dbReference>
<evidence type="ECO:0000256" key="2">
    <source>
        <dbReference type="ARBA" id="ARBA00023315"/>
    </source>
</evidence>
<dbReference type="OrthoDB" id="794462at2"/>
<accession>A0A4Y8IQF7</accession>
<feature type="domain" description="N-acetyltransferase" evidence="3">
    <location>
        <begin position="5"/>
        <end position="156"/>
    </location>
</feature>
<dbReference type="InterPro" id="IPR000182">
    <property type="entry name" value="GNAT_dom"/>
</dbReference>
<dbReference type="RefSeq" id="WP_134339637.1">
    <property type="nucleotide sequence ID" value="NZ_SOPW01000005.1"/>
</dbReference>
<evidence type="ECO:0000313" key="5">
    <source>
        <dbReference type="Proteomes" id="UP000297975"/>
    </source>
</evidence>
<organism evidence="4 5">
    <name type="scientific">Filobacillus milosensis</name>
    <dbReference type="NCBI Taxonomy" id="94137"/>
    <lineage>
        <taxon>Bacteria</taxon>
        <taxon>Bacillati</taxon>
        <taxon>Bacillota</taxon>
        <taxon>Bacilli</taxon>
        <taxon>Bacillales</taxon>
        <taxon>Bacillaceae</taxon>
        <taxon>Filobacillus</taxon>
    </lineage>
</organism>
<name>A0A4Y8IQF7_9BACI</name>
<dbReference type="Proteomes" id="UP000297975">
    <property type="component" value="Unassembled WGS sequence"/>
</dbReference>
<dbReference type="SUPFAM" id="SSF55729">
    <property type="entry name" value="Acyl-CoA N-acyltransferases (Nat)"/>
    <property type="match status" value="1"/>
</dbReference>
<evidence type="ECO:0000259" key="3">
    <source>
        <dbReference type="PROSITE" id="PS51186"/>
    </source>
</evidence>
<gene>
    <name evidence="4" type="ORF">E3U55_06610</name>
</gene>
<dbReference type="Gene3D" id="3.40.630.30">
    <property type="match status" value="1"/>
</dbReference>
<keyword evidence="5" id="KW-1185">Reference proteome</keyword>
<dbReference type="Pfam" id="PF00583">
    <property type="entry name" value="Acetyltransf_1"/>
    <property type="match status" value="1"/>
</dbReference>
<sequence>MTNKITIRKAIQNDIPYIQKVAKETWHNTYDGLIPREIQDEFISRAYSDETMKAKVEHSILFVAELKGEIVGYSNFFTDGERADLGAIYILPHAQGKGVGTMLLDAGIKELKQFDRIFVEVEKGNTVGEQFYEAKGFELIEEYDEDFFGYMLKTKRMALNI</sequence>
<evidence type="ECO:0000313" key="4">
    <source>
        <dbReference type="EMBL" id="TFB22906.1"/>
    </source>
</evidence>
<keyword evidence="1 4" id="KW-0808">Transferase</keyword>
<dbReference type="GO" id="GO:0016747">
    <property type="term" value="F:acyltransferase activity, transferring groups other than amino-acyl groups"/>
    <property type="evidence" value="ECO:0007669"/>
    <property type="project" value="InterPro"/>
</dbReference>
<keyword evidence="2" id="KW-0012">Acyltransferase</keyword>
<dbReference type="InterPro" id="IPR050832">
    <property type="entry name" value="Bact_Acetyltransf"/>
</dbReference>